<reference evidence="2 3" key="1">
    <citation type="submission" date="2016-10" db="EMBL/GenBank/DDBJ databases">
        <authorList>
            <person name="de Groot N.N."/>
        </authorList>
    </citation>
    <scope>NUCLEOTIDE SEQUENCE [LARGE SCALE GENOMIC DNA]</scope>
    <source>
        <strain evidence="2 3">DSM 25947</strain>
    </source>
</reference>
<protein>
    <submittedName>
        <fullName evidence="2">Uncharacterized protein</fullName>
    </submittedName>
</protein>
<sequence>MAGLTYANALFFALNLLNIMQTSSAFTVTNEKRFRNKNNLKLAEFPSAFGNLFLK</sequence>
<proteinExistence type="predicted"/>
<organism evidence="2 3">
    <name type="scientific">Draconibacterium orientale</name>
    <dbReference type="NCBI Taxonomy" id="1168034"/>
    <lineage>
        <taxon>Bacteria</taxon>
        <taxon>Pseudomonadati</taxon>
        <taxon>Bacteroidota</taxon>
        <taxon>Bacteroidia</taxon>
        <taxon>Marinilabiliales</taxon>
        <taxon>Prolixibacteraceae</taxon>
        <taxon>Draconibacterium</taxon>
    </lineage>
</organism>
<dbReference type="Proteomes" id="UP000181981">
    <property type="component" value="Unassembled WGS sequence"/>
</dbReference>
<keyword evidence="1" id="KW-0732">Signal</keyword>
<evidence type="ECO:0000313" key="3">
    <source>
        <dbReference type="Proteomes" id="UP000181981"/>
    </source>
</evidence>
<evidence type="ECO:0000313" key="2">
    <source>
        <dbReference type="EMBL" id="SET45098.1"/>
    </source>
</evidence>
<name>A0A1I0EIX4_9BACT</name>
<gene>
    <name evidence="2" type="ORF">SAMN05444285_11366</name>
</gene>
<dbReference type="EMBL" id="FOHT01000013">
    <property type="protein sequence ID" value="SET45098.1"/>
    <property type="molecule type" value="Genomic_DNA"/>
</dbReference>
<dbReference type="AlphaFoldDB" id="A0A1I0EIX4"/>
<feature type="chain" id="PRO_5010224033" evidence="1">
    <location>
        <begin position="26"/>
        <end position="55"/>
    </location>
</feature>
<accession>A0A1I0EIX4</accession>
<evidence type="ECO:0000256" key="1">
    <source>
        <dbReference type="SAM" id="SignalP"/>
    </source>
</evidence>
<feature type="signal peptide" evidence="1">
    <location>
        <begin position="1"/>
        <end position="25"/>
    </location>
</feature>